<feature type="compositionally biased region" description="Polar residues" evidence="1">
    <location>
        <begin position="66"/>
        <end position="75"/>
    </location>
</feature>
<dbReference type="EMBL" id="HG996476">
    <property type="protein sequence ID" value="CAG1853992.1"/>
    <property type="molecule type" value="Genomic_DNA"/>
</dbReference>
<sequence>MALLTEPEDFSLAPELGTELTEWSTVLPKHHSLTKLIMKSTSIKVIVECNSRVKQQSPPVSKPSLKATTTTTAQSWMKRWNMEEEERSRPTQRPRMHRRAPTLSNPWHTRDLHARHHSLLVKRKGWGGPLSVSLCID</sequence>
<accession>A0A8D7FHI9</accession>
<dbReference type="AlphaFoldDB" id="A0A8D7FHI9"/>
<name>A0A8D7FHI9_MUSAM</name>
<evidence type="ECO:0000313" key="2">
    <source>
        <dbReference type="EMBL" id="CAG1853992.1"/>
    </source>
</evidence>
<organism evidence="2">
    <name type="scientific">Musa acuminata subsp. malaccensis</name>
    <name type="common">Wild banana</name>
    <name type="synonym">Musa malaccensis</name>
    <dbReference type="NCBI Taxonomy" id="214687"/>
    <lineage>
        <taxon>Eukaryota</taxon>
        <taxon>Viridiplantae</taxon>
        <taxon>Streptophyta</taxon>
        <taxon>Embryophyta</taxon>
        <taxon>Tracheophyta</taxon>
        <taxon>Spermatophyta</taxon>
        <taxon>Magnoliopsida</taxon>
        <taxon>Liliopsida</taxon>
        <taxon>Zingiberales</taxon>
        <taxon>Musaceae</taxon>
        <taxon>Musa</taxon>
    </lineage>
</organism>
<gene>
    <name evidence="2" type="ORF">GSMUA_322190.1</name>
</gene>
<proteinExistence type="predicted"/>
<protein>
    <submittedName>
        <fullName evidence="2">(wild Malaysian banana) hypothetical protein</fullName>
    </submittedName>
</protein>
<feature type="region of interest" description="Disordered" evidence="1">
    <location>
        <begin position="54"/>
        <end position="107"/>
    </location>
</feature>
<feature type="compositionally biased region" description="Basic residues" evidence="1">
    <location>
        <begin position="90"/>
        <end position="100"/>
    </location>
</feature>
<evidence type="ECO:0000256" key="1">
    <source>
        <dbReference type="SAM" id="MobiDB-lite"/>
    </source>
</evidence>
<reference evidence="2" key="1">
    <citation type="submission" date="2021-03" db="EMBL/GenBank/DDBJ databases">
        <authorList>
            <consortium name="Genoscope - CEA"/>
            <person name="William W."/>
        </authorList>
    </citation>
    <scope>NUCLEOTIDE SEQUENCE</scope>
    <source>
        <strain evidence="2">Doubled-haploid Pahang</strain>
    </source>
</reference>
<feature type="compositionally biased region" description="Basic and acidic residues" evidence="1">
    <location>
        <begin position="80"/>
        <end position="89"/>
    </location>
</feature>